<protein>
    <submittedName>
        <fullName evidence="4">ATP-dependent Zn protease</fullName>
    </submittedName>
</protein>
<organism evidence="4 5">
    <name type="scientific">Halomonas halmophila</name>
    <dbReference type="NCBI Taxonomy" id="252"/>
    <lineage>
        <taxon>Bacteria</taxon>
        <taxon>Pseudomonadati</taxon>
        <taxon>Pseudomonadota</taxon>
        <taxon>Gammaproteobacteria</taxon>
        <taxon>Oceanospirillales</taxon>
        <taxon>Halomonadaceae</taxon>
        <taxon>Halomonas</taxon>
    </lineage>
</organism>
<feature type="region of interest" description="Disordered" evidence="1">
    <location>
        <begin position="259"/>
        <end position="282"/>
    </location>
</feature>
<feature type="signal peptide" evidence="2">
    <location>
        <begin position="1"/>
        <end position="24"/>
    </location>
</feature>
<evidence type="ECO:0000313" key="5">
    <source>
        <dbReference type="Proteomes" id="UP000319812"/>
    </source>
</evidence>
<dbReference type="InterPro" id="IPR008503">
    <property type="entry name" value="Asp_endopeptidase"/>
</dbReference>
<dbReference type="PANTHER" id="PTHR38037:SF2">
    <property type="entry name" value="ATP-DEPENDENT ZINC PROTEASE DOMAIN-CONTAINING PROTEIN-RELATED"/>
    <property type="match status" value="1"/>
</dbReference>
<gene>
    <name evidence="4" type="ORF">HHA01_14570</name>
</gene>
<accession>A0A4Y4F4E9</accession>
<dbReference type="GO" id="GO:0008233">
    <property type="term" value="F:peptidase activity"/>
    <property type="evidence" value="ECO:0007669"/>
    <property type="project" value="UniProtKB-KW"/>
</dbReference>
<dbReference type="PROSITE" id="PS51257">
    <property type="entry name" value="PROKAR_LIPOPROTEIN"/>
    <property type="match status" value="1"/>
</dbReference>
<dbReference type="AlphaFoldDB" id="A0A4Y4F4E9"/>
<dbReference type="SUPFAM" id="SSF50630">
    <property type="entry name" value="Acid proteases"/>
    <property type="match status" value="1"/>
</dbReference>
<evidence type="ECO:0000259" key="3">
    <source>
        <dbReference type="Pfam" id="PF05618"/>
    </source>
</evidence>
<keyword evidence="2" id="KW-0732">Signal</keyword>
<dbReference type="EMBL" id="BJOC01000019">
    <property type="protein sequence ID" value="GED22480.1"/>
    <property type="molecule type" value="Genomic_DNA"/>
</dbReference>
<feature type="compositionally biased region" description="Acidic residues" evidence="1">
    <location>
        <begin position="270"/>
        <end position="282"/>
    </location>
</feature>
<dbReference type="GO" id="GO:0006508">
    <property type="term" value="P:proteolysis"/>
    <property type="evidence" value="ECO:0007669"/>
    <property type="project" value="UniProtKB-KW"/>
</dbReference>
<proteinExistence type="predicted"/>
<evidence type="ECO:0000256" key="2">
    <source>
        <dbReference type="SAM" id="SignalP"/>
    </source>
</evidence>
<keyword evidence="4" id="KW-0645">Protease</keyword>
<reference evidence="4 5" key="1">
    <citation type="submission" date="2019-06" db="EMBL/GenBank/DDBJ databases">
        <title>Whole genome shotgun sequence of Halomonas halmophila NBRC 15537.</title>
        <authorList>
            <person name="Hosoyama A."/>
            <person name="Uohara A."/>
            <person name="Ohji S."/>
            <person name="Ichikawa N."/>
        </authorList>
    </citation>
    <scope>NUCLEOTIDE SEQUENCE [LARGE SCALE GENOMIC DNA]</scope>
    <source>
        <strain evidence="4 5">NBRC 15537</strain>
    </source>
</reference>
<sequence length="282" mass="31239">MPKRPSLMLTLLGATALLGGCAWLPSQQEPAPPPVTSAEFQVGLQQLERRVMAQCDDHAERLAQQRQGQRTLTADVREVGRLVRDLSADIEQLARDSHQQDTTRVITECRTTDDRLANKALLGRAEWVGLPNIGTFLKARVDSGTDTSSLSARDITPFERDGEDWVRFKLGITKDDAVAKTARDGWQEAPIERRVRVTQAAGEVSRPVIELLMTLGPIREPVQFTLTDRRDPEYPVLLGRRFLMDIAIIDVAKEFVHDKPEMPGTAAESADSEEDATSDASS</sequence>
<feature type="chain" id="PRO_5021318522" evidence="2">
    <location>
        <begin position="25"/>
        <end position="282"/>
    </location>
</feature>
<dbReference type="RefSeq" id="WP_141319267.1">
    <property type="nucleotide sequence ID" value="NZ_BJOC01000019.1"/>
</dbReference>
<dbReference type="OrthoDB" id="8546610at2"/>
<name>A0A4Y4F4E9_9GAMM</name>
<dbReference type="InterPro" id="IPR021109">
    <property type="entry name" value="Peptidase_aspartic_dom_sf"/>
</dbReference>
<dbReference type="Proteomes" id="UP000319812">
    <property type="component" value="Unassembled WGS sequence"/>
</dbReference>
<feature type="domain" description="Retropepsin-like aspartic endopeptidase" evidence="3">
    <location>
        <begin position="122"/>
        <end position="260"/>
    </location>
</feature>
<comment type="caution">
    <text evidence="4">The sequence shown here is derived from an EMBL/GenBank/DDBJ whole genome shotgun (WGS) entry which is preliminary data.</text>
</comment>
<keyword evidence="5" id="KW-1185">Reference proteome</keyword>
<dbReference type="PANTHER" id="PTHR38037">
    <property type="entry name" value="ZN_PROTEASE DOMAIN-CONTAINING PROTEIN"/>
    <property type="match status" value="1"/>
</dbReference>
<dbReference type="Pfam" id="PF05618">
    <property type="entry name" value="Zn_protease"/>
    <property type="match status" value="1"/>
</dbReference>
<evidence type="ECO:0000256" key="1">
    <source>
        <dbReference type="SAM" id="MobiDB-lite"/>
    </source>
</evidence>
<keyword evidence="4" id="KW-0378">Hydrolase</keyword>
<evidence type="ECO:0000313" key="4">
    <source>
        <dbReference type="EMBL" id="GED22480.1"/>
    </source>
</evidence>
<dbReference type="Gene3D" id="2.40.70.10">
    <property type="entry name" value="Acid Proteases"/>
    <property type="match status" value="1"/>
</dbReference>